<dbReference type="OrthoDB" id="9808167at2"/>
<dbReference type="GO" id="GO:0050661">
    <property type="term" value="F:NADP binding"/>
    <property type="evidence" value="ECO:0007669"/>
    <property type="project" value="InterPro"/>
</dbReference>
<dbReference type="Pfam" id="PF00742">
    <property type="entry name" value="Homoserine_dh"/>
    <property type="match status" value="1"/>
</dbReference>
<feature type="binding site" evidence="12">
    <location>
        <position position="203"/>
    </location>
    <ligand>
        <name>L-homoserine</name>
        <dbReference type="ChEBI" id="CHEBI:57476"/>
    </ligand>
</feature>
<dbReference type="Gene3D" id="3.30.360.10">
    <property type="entry name" value="Dihydrodipicolinate Reductase, domain 2"/>
    <property type="match status" value="1"/>
</dbReference>
<proteinExistence type="inferred from homology"/>
<comment type="catalytic activity">
    <reaction evidence="10">
        <text>L-homoserine + NAD(+) = L-aspartate 4-semialdehyde + NADH + H(+)</text>
        <dbReference type="Rhea" id="RHEA:15757"/>
        <dbReference type="ChEBI" id="CHEBI:15378"/>
        <dbReference type="ChEBI" id="CHEBI:57476"/>
        <dbReference type="ChEBI" id="CHEBI:57540"/>
        <dbReference type="ChEBI" id="CHEBI:57945"/>
        <dbReference type="ChEBI" id="CHEBI:537519"/>
        <dbReference type="EC" id="1.1.1.3"/>
    </reaction>
    <physiologicalReaction direction="right-to-left" evidence="10">
        <dbReference type="Rhea" id="RHEA:15759"/>
    </physiologicalReaction>
</comment>
<dbReference type="GO" id="GO:0004412">
    <property type="term" value="F:homoserine dehydrogenase activity"/>
    <property type="evidence" value="ECO:0007669"/>
    <property type="project" value="UniProtKB-EC"/>
</dbReference>
<feature type="domain" description="Homoserine dehydrogenase catalytic" evidence="13">
    <location>
        <begin position="150"/>
        <end position="328"/>
    </location>
</feature>
<dbReference type="Proteomes" id="UP000018418">
    <property type="component" value="Unassembled WGS sequence"/>
</dbReference>
<protein>
    <recommendedName>
        <fullName evidence="5">Homoserine dehydrogenase</fullName>
        <ecNumber evidence="4">1.1.1.3</ecNumber>
    </recommendedName>
</protein>
<name>V2VSV3_9GAMM</name>
<dbReference type="Gene3D" id="3.40.50.720">
    <property type="entry name" value="NAD(P)-binding Rossmann-like Domain"/>
    <property type="match status" value="1"/>
</dbReference>
<evidence type="ECO:0000256" key="6">
    <source>
        <dbReference type="ARBA" id="ARBA00022605"/>
    </source>
</evidence>
<evidence type="ECO:0000313" key="15">
    <source>
        <dbReference type="EMBL" id="ESK50779.1"/>
    </source>
</evidence>
<dbReference type="PANTHER" id="PTHR43331">
    <property type="entry name" value="HOMOSERINE DEHYDROGENASE"/>
    <property type="match status" value="1"/>
</dbReference>
<keyword evidence="9" id="KW-0486">Methionine biosynthesis</keyword>
<feature type="domain" description="Aspartate/homoserine dehydrogenase NAD-binding" evidence="14">
    <location>
        <begin position="10"/>
        <end position="141"/>
    </location>
</feature>
<keyword evidence="7" id="KW-0791">Threonine biosynthesis</keyword>
<evidence type="ECO:0000259" key="13">
    <source>
        <dbReference type="Pfam" id="PF00742"/>
    </source>
</evidence>
<accession>V2VSV3</accession>
<evidence type="ECO:0000256" key="5">
    <source>
        <dbReference type="ARBA" id="ARBA00013376"/>
    </source>
</evidence>
<comment type="pathway">
    <text evidence="2">Amino-acid biosynthesis; L-methionine biosynthesis via de novo pathway; L-homoserine from L-aspartate: step 3/3.</text>
</comment>
<dbReference type="HOGENOM" id="CLU_009116_0_1_6"/>
<keyword evidence="12" id="KW-0521">NADP</keyword>
<dbReference type="InterPro" id="IPR005106">
    <property type="entry name" value="Asp/hSer_DH_NAD-bd"/>
</dbReference>
<evidence type="ECO:0000313" key="16">
    <source>
        <dbReference type="Proteomes" id="UP000018418"/>
    </source>
</evidence>
<dbReference type="FunFam" id="3.30.360.10:FF:000005">
    <property type="entry name" value="Homoserine dehydrogenase"/>
    <property type="match status" value="1"/>
</dbReference>
<organism evidence="15 16">
    <name type="scientific">Acinetobacter brisouii CIP 110357</name>
    <dbReference type="NCBI Taxonomy" id="1341683"/>
    <lineage>
        <taxon>Bacteria</taxon>
        <taxon>Pseudomonadati</taxon>
        <taxon>Pseudomonadota</taxon>
        <taxon>Gammaproteobacteria</taxon>
        <taxon>Moraxellales</taxon>
        <taxon>Moraxellaceae</taxon>
        <taxon>Acinetobacter</taxon>
    </lineage>
</organism>
<dbReference type="InterPro" id="IPR022697">
    <property type="entry name" value="HDH_short"/>
</dbReference>
<dbReference type="PANTHER" id="PTHR43331:SF1">
    <property type="entry name" value="HOMOSERINE DEHYDROGENASE"/>
    <property type="match status" value="1"/>
</dbReference>
<keyword evidence="8" id="KW-0560">Oxidoreductase</keyword>
<comment type="similarity">
    <text evidence="3">Belongs to the homoserine dehydrogenase family.</text>
</comment>
<dbReference type="EC" id="1.1.1.3" evidence="4"/>
<evidence type="ECO:0000256" key="8">
    <source>
        <dbReference type="ARBA" id="ARBA00023002"/>
    </source>
</evidence>
<dbReference type="InterPro" id="IPR036291">
    <property type="entry name" value="NAD(P)-bd_dom_sf"/>
</dbReference>
<evidence type="ECO:0000256" key="7">
    <source>
        <dbReference type="ARBA" id="ARBA00022697"/>
    </source>
</evidence>
<reference evidence="15 16" key="1">
    <citation type="submission" date="2013-10" db="EMBL/GenBank/DDBJ databases">
        <title>The Genome Sequence of Acinetobacter brisouii CIP 110357.</title>
        <authorList>
            <consortium name="The Broad Institute Genomics Platform"/>
            <consortium name="The Broad Institute Genome Sequencing Center for Infectious Disease"/>
            <person name="Cerqueira G."/>
            <person name="Feldgarden M."/>
            <person name="Courvalin P."/>
            <person name="Grillot-Courvalin C."/>
            <person name="Clermont D."/>
            <person name="Rocha E."/>
            <person name="Yoon E.-J."/>
            <person name="Nemec A."/>
            <person name="Young S.K."/>
            <person name="Zeng Q."/>
            <person name="Gargeya S."/>
            <person name="Fitzgerald M."/>
            <person name="Abouelleil A."/>
            <person name="Alvarado L."/>
            <person name="Berlin A.M."/>
            <person name="Chapman S.B."/>
            <person name="Gainer-Dewar J."/>
            <person name="Goldberg J."/>
            <person name="Gnerre S."/>
            <person name="Griggs A."/>
            <person name="Gujja S."/>
            <person name="Hansen M."/>
            <person name="Howarth C."/>
            <person name="Imamovic A."/>
            <person name="Ireland A."/>
            <person name="Larimer J."/>
            <person name="McCowan C."/>
            <person name="Murphy C."/>
            <person name="Pearson M."/>
            <person name="Poon T.W."/>
            <person name="Priest M."/>
            <person name="Roberts A."/>
            <person name="Saif S."/>
            <person name="Shea T."/>
            <person name="Sykes S."/>
            <person name="Wortman J."/>
            <person name="Nusbaum C."/>
            <person name="Birren B."/>
        </authorList>
    </citation>
    <scope>NUCLEOTIDE SEQUENCE [LARGE SCALE GENOMIC DNA]</scope>
    <source>
        <strain evidence="15 16">CIP 110357</strain>
    </source>
</reference>
<dbReference type="UniPathway" id="UPA00051">
    <property type="reaction ID" value="UER00465"/>
</dbReference>
<evidence type="ECO:0000256" key="1">
    <source>
        <dbReference type="ARBA" id="ARBA00005056"/>
    </source>
</evidence>
<dbReference type="SUPFAM" id="SSF55347">
    <property type="entry name" value="Glyceraldehyde-3-phosphate dehydrogenase-like, C-terminal domain"/>
    <property type="match status" value="1"/>
</dbReference>
<evidence type="ECO:0000256" key="9">
    <source>
        <dbReference type="ARBA" id="ARBA00023167"/>
    </source>
</evidence>
<dbReference type="SUPFAM" id="SSF51735">
    <property type="entry name" value="NAD(P)-binding Rossmann-fold domains"/>
    <property type="match status" value="1"/>
</dbReference>
<dbReference type="AlphaFoldDB" id="V2VSV3"/>
<comment type="caution">
    <text evidence="15">The sequence shown here is derived from an EMBL/GenBank/DDBJ whole genome shotgun (WGS) entry which is preliminary data.</text>
</comment>
<dbReference type="Pfam" id="PF03447">
    <property type="entry name" value="NAD_binding_3"/>
    <property type="match status" value="1"/>
</dbReference>
<dbReference type="InterPro" id="IPR001342">
    <property type="entry name" value="HDH_cat"/>
</dbReference>
<evidence type="ECO:0000256" key="2">
    <source>
        <dbReference type="ARBA" id="ARBA00005062"/>
    </source>
</evidence>
<evidence type="ECO:0000256" key="10">
    <source>
        <dbReference type="ARBA" id="ARBA00049031"/>
    </source>
</evidence>
<gene>
    <name evidence="15" type="ORF">P255_01277</name>
</gene>
<dbReference type="PATRIC" id="fig|1341683.3.peg.1265"/>
<dbReference type="RefSeq" id="WP_004901670.1">
    <property type="nucleotide sequence ID" value="NZ_BBTI01000018.1"/>
</dbReference>
<dbReference type="PIRSF" id="PIRSF036497">
    <property type="entry name" value="HDH_short"/>
    <property type="match status" value="1"/>
</dbReference>
<evidence type="ECO:0000256" key="3">
    <source>
        <dbReference type="ARBA" id="ARBA00006753"/>
    </source>
</evidence>
<comment type="pathway">
    <text evidence="1">Amino-acid biosynthesis; L-threonine biosynthesis; L-threonine from L-aspartate: step 3/5.</text>
</comment>
<evidence type="ECO:0000256" key="11">
    <source>
        <dbReference type="PIRSR" id="PIRSR036497-1"/>
    </source>
</evidence>
<keyword evidence="16" id="KW-1185">Reference proteome</keyword>
<evidence type="ECO:0000256" key="4">
    <source>
        <dbReference type="ARBA" id="ARBA00013213"/>
    </source>
</evidence>
<sequence>MKKLKVAIVGFGSVGRNIAQLLEKRADDYAQKYDISIQITGVCKSRSGLIENQHGLSLDEILDIPQYVSGLTNHDFMQRVEADVIIDVGPSDYVTGGSSLEYIRQALKNKINVICVSKGALVLELESLLELATQNRVKLLYSGATAAALPTVDFIRSNLLGCKILTIQGILTGTTNLILDEMMQNNLSFDDALTKAKNLGIAEPDSSFDTQGWDTAAKICIIAKTFFKKENIDFYHLSKQGIEHITQLDIEHWRLNSLVPRLVGYIDCMDHNLSAGVRLELFEKTHPFSLVTGKNKALRVLTDDMGEFYISGGASSPVATAAAALKDLEYLILNKLV</sequence>
<evidence type="ECO:0000259" key="14">
    <source>
        <dbReference type="Pfam" id="PF03447"/>
    </source>
</evidence>
<keyword evidence="6" id="KW-0028">Amino-acid biosynthesis</keyword>
<feature type="active site" description="Proton donor" evidence="11">
    <location>
        <position position="218"/>
    </location>
</feature>
<evidence type="ECO:0000256" key="12">
    <source>
        <dbReference type="PIRSR" id="PIRSR036497-2"/>
    </source>
</evidence>
<dbReference type="GO" id="GO:0009088">
    <property type="term" value="P:threonine biosynthetic process"/>
    <property type="evidence" value="ECO:0007669"/>
    <property type="project" value="UniProtKB-UniPathway"/>
</dbReference>
<feature type="binding site" evidence="12">
    <location>
        <begin position="10"/>
        <end position="15"/>
    </location>
    <ligand>
        <name>NADP(+)</name>
        <dbReference type="ChEBI" id="CHEBI:58349"/>
    </ligand>
</feature>
<dbReference type="GO" id="GO:0009086">
    <property type="term" value="P:methionine biosynthetic process"/>
    <property type="evidence" value="ECO:0007669"/>
    <property type="project" value="UniProtKB-KW"/>
</dbReference>
<dbReference type="UniPathway" id="UPA00050">
    <property type="reaction ID" value="UER00063"/>
</dbReference>
<feature type="binding site" evidence="12">
    <location>
        <position position="118"/>
    </location>
    <ligand>
        <name>NADPH</name>
        <dbReference type="ChEBI" id="CHEBI:57783"/>
    </ligand>
</feature>
<dbReference type="EMBL" id="AYEU01000006">
    <property type="protein sequence ID" value="ESK50779.1"/>
    <property type="molecule type" value="Genomic_DNA"/>
</dbReference>